<accession>A0A4U6SWR9</accession>
<keyword evidence="2" id="KW-1185">Reference proteome</keyword>
<proteinExistence type="predicted"/>
<protein>
    <submittedName>
        <fullName evidence="1">Uncharacterized protein</fullName>
    </submittedName>
</protein>
<evidence type="ECO:0000313" key="1">
    <source>
        <dbReference type="EMBL" id="TKV93457.1"/>
    </source>
</evidence>
<dbReference type="Gramene" id="TKV93457">
    <property type="protein sequence ID" value="TKV93457"/>
    <property type="gene ID" value="SEVIR_9G226450v2"/>
</dbReference>
<gene>
    <name evidence="1" type="ORF">SEVIR_9G226450v2</name>
</gene>
<sequence length="74" mass="7777">MGLARGCLRPSLVQRQAWAGRVWRRARGQAAGGGAAAARQATVGGGRRGGPVGGSEGYFFYFFLFCKHCSNGSL</sequence>
<name>A0A4U6SWR9_SETVI</name>
<reference evidence="1" key="1">
    <citation type="submission" date="2019-03" db="EMBL/GenBank/DDBJ databases">
        <title>WGS assembly of Setaria viridis.</title>
        <authorList>
            <person name="Huang P."/>
            <person name="Jenkins J."/>
            <person name="Grimwood J."/>
            <person name="Barry K."/>
            <person name="Healey A."/>
            <person name="Mamidi S."/>
            <person name="Sreedasyam A."/>
            <person name="Shu S."/>
            <person name="Feldman M."/>
            <person name="Wu J."/>
            <person name="Yu Y."/>
            <person name="Chen C."/>
            <person name="Johnson J."/>
            <person name="Rokhsar D."/>
            <person name="Baxter I."/>
            <person name="Schmutz J."/>
            <person name="Brutnell T."/>
            <person name="Kellogg E."/>
        </authorList>
    </citation>
    <scope>NUCLEOTIDE SEQUENCE [LARGE SCALE GENOMIC DNA]</scope>
</reference>
<dbReference type="EMBL" id="CM016560">
    <property type="protein sequence ID" value="TKV93457.1"/>
    <property type="molecule type" value="Genomic_DNA"/>
</dbReference>
<evidence type="ECO:0000313" key="2">
    <source>
        <dbReference type="Proteomes" id="UP000298652"/>
    </source>
</evidence>
<dbReference type="AlphaFoldDB" id="A0A4U6SWR9"/>
<dbReference type="Proteomes" id="UP000298652">
    <property type="component" value="Chromosome 9"/>
</dbReference>
<organism evidence="1 2">
    <name type="scientific">Setaria viridis</name>
    <name type="common">Green bristlegrass</name>
    <name type="synonym">Setaria italica subsp. viridis</name>
    <dbReference type="NCBI Taxonomy" id="4556"/>
    <lineage>
        <taxon>Eukaryota</taxon>
        <taxon>Viridiplantae</taxon>
        <taxon>Streptophyta</taxon>
        <taxon>Embryophyta</taxon>
        <taxon>Tracheophyta</taxon>
        <taxon>Spermatophyta</taxon>
        <taxon>Magnoliopsida</taxon>
        <taxon>Liliopsida</taxon>
        <taxon>Poales</taxon>
        <taxon>Poaceae</taxon>
        <taxon>PACMAD clade</taxon>
        <taxon>Panicoideae</taxon>
        <taxon>Panicodae</taxon>
        <taxon>Paniceae</taxon>
        <taxon>Cenchrinae</taxon>
        <taxon>Setaria</taxon>
    </lineage>
</organism>